<gene>
    <name evidence="4" type="ORF">BDK89_4311</name>
</gene>
<dbReference type="PANTHER" id="PTHR42932">
    <property type="entry name" value="GENERAL STRESS PROTEIN 20U"/>
    <property type="match status" value="1"/>
</dbReference>
<dbReference type="InterPro" id="IPR023188">
    <property type="entry name" value="DPS_DNA-bd_CS"/>
</dbReference>
<dbReference type="PIRSF" id="PIRSF005900">
    <property type="entry name" value="Dps"/>
    <property type="match status" value="1"/>
</dbReference>
<name>A0A4R7I4Y8_9ACTN</name>
<reference evidence="4 5" key="1">
    <citation type="submission" date="2019-03" db="EMBL/GenBank/DDBJ databases">
        <title>Sequencing the genomes of 1000 actinobacteria strains.</title>
        <authorList>
            <person name="Klenk H.-P."/>
        </authorList>
    </citation>
    <scope>NUCLEOTIDE SEQUENCE [LARGE SCALE GENOMIC DNA]</scope>
    <source>
        <strain evidence="4 5">DSM 18936</strain>
    </source>
</reference>
<keyword evidence="4" id="KW-0238">DNA-binding</keyword>
<proteinExistence type="inferred from homology"/>
<sequence>MTTKTDTPDTPIVTVPGMDSDRAVKTISILQERLAALLDLQLTLKHIHWNVVGVNFISVHEFLDPQVDSVREMSDDVAERIATLGGSPLGTPGAITKFRSWDDYDLNRAPTVRHLSALDAVYGGVIESHRTAQAELADVDPVTEDMLIGQLRDLEQYQWFVRAHLQDATGDVVFRNSEK</sequence>
<dbReference type="InterPro" id="IPR002177">
    <property type="entry name" value="DPS_DNA-bd"/>
</dbReference>
<dbReference type="Pfam" id="PF00210">
    <property type="entry name" value="Ferritin"/>
    <property type="match status" value="1"/>
</dbReference>
<dbReference type="InterPro" id="IPR012347">
    <property type="entry name" value="Ferritin-like"/>
</dbReference>
<evidence type="ECO:0000256" key="1">
    <source>
        <dbReference type="ARBA" id="ARBA00009497"/>
    </source>
</evidence>
<organism evidence="4 5">
    <name type="scientific">Ilumatobacter fluminis</name>
    <dbReference type="NCBI Taxonomy" id="467091"/>
    <lineage>
        <taxon>Bacteria</taxon>
        <taxon>Bacillati</taxon>
        <taxon>Actinomycetota</taxon>
        <taxon>Acidimicrobiia</taxon>
        <taxon>Acidimicrobiales</taxon>
        <taxon>Ilumatobacteraceae</taxon>
        <taxon>Ilumatobacter</taxon>
    </lineage>
</organism>
<dbReference type="RefSeq" id="WP_133870886.1">
    <property type="nucleotide sequence ID" value="NZ_SOAU01000001.1"/>
</dbReference>
<evidence type="ECO:0000259" key="3">
    <source>
        <dbReference type="Pfam" id="PF00210"/>
    </source>
</evidence>
<dbReference type="CDD" id="cd01043">
    <property type="entry name" value="DPS"/>
    <property type="match status" value="1"/>
</dbReference>
<keyword evidence="5" id="KW-1185">Reference proteome</keyword>
<dbReference type="OrthoDB" id="9797687at2"/>
<accession>A0A4R7I4Y8</accession>
<dbReference type="InterPro" id="IPR008331">
    <property type="entry name" value="Ferritin_DPS_dom"/>
</dbReference>
<dbReference type="PROSITE" id="PS00818">
    <property type="entry name" value="DPS_1"/>
    <property type="match status" value="1"/>
</dbReference>
<dbReference type="GO" id="GO:0016722">
    <property type="term" value="F:oxidoreductase activity, acting on metal ions"/>
    <property type="evidence" value="ECO:0007669"/>
    <property type="project" value="InterPro"/>
</dbReference>
<dbReference type="Proteomes" id="UP000294558">
    <property type="component" value="Unassembled WGS sequence"/>
</dbReference>
<feature type="domain" description="Ferritin/DPS" evidence="3">
    <location>
        <begin position="28"/>
        <end position="167"/>
    </location>
</feature>
<dbReference type="GO" id="GO:0008199">
    <property type="term" value="F:ferric iron binding"/>
    <property type="evidence" value="ECO:0007669"/>
    <property type="project" value="InterPro"/>
</dbReference>
<evidence type="ECO:0000313" key="4">
    <source>
        <dbReference type="EMBL" id="TDT18681.1"/>
    </source>
</evidence>
<dbReference type="PRINTS" id="PR01346">
    <property type="entry name" value="HELNAPAPROT"/>
</dbReference>
<dbReference type="GO" id="GO:0003677">
    <property type="term" value="F:DNA binding"/>
    <property type="evidence" value="ECO:0007669"/>
    <property type="project" value="UniProtKB-KW"/>
</dbReference>
<evidence type="ECO:0000313" key="5">
    <source>
        <dbReference type="Proteomes" id="UP000294558"/>
    </source>
</evidence>
<dbReference type="InterPro" id="IPR009078">
    <property type="entry name" value="Ferritin-like_SF"/>
</dbReference>
<dbReference type="PANTHER" id="PTHR42932:SF3">
    <property type="entry name" value="DNA PROTECTION DURING STARVATION PROTEIN"/>
    <property type="match status" value="1"/>
</dbReference>
<comment type="caution">
    <text evidence="4">The sequence shown here is derived from an EMBL/GenBank/DDBJ whole genome shotgun (WGS) entry which is preliminary data.</text>
</comment>
<dbReference type="EMBL" id="SOAU01000001">
    <property type="protein sequence ID" value="TDT18681.1"/>
    <property type="molecule type" value="Genomic_DNA"/>
</dbReference>
<dbReference type="Gene3D" id="1.20.1260.10">
    <property type="match status" value="1"/>
</dbReference>
<comment type="similarity">
    <text evidence="1 2">Belongs to the Dps family.</text>
</comment>
<dbReference type="SUPFAM" id="SSF47240">
    <property type="entry name" value="Ferritin-like"/>
    <property type="match status" value="1"/>
</dbReference>
<evidence type="ECO:0000256" key="2">
    <source>
        <dbReference type="RuleBase" id="RU003875"/>
    </source>
</evidence>
<dbReference type="AlphaFoldDB" id="A0A4R7I4Y8"/>
<protein>
    <submittedName>
        <fullName evidence="4">Starvation-inducible DNA-binding protein</fullName>
    </submittedName>
</protein>